<feature type="transmembrane region" description="Helical" evidence="7">
    <location>
        <begin position="135"/>
        <end position="156"/>
    </location>
</feature>
<dbReference type="GO" id="GO:0071916">
    <property type="term" value="F:dipeptide transmembrane transporter activity"/>
    <property type="evidence" value="ECO:0007669"/>
    <property type="project" value="TreeGrafter"/>
</dbReference>
<dbReference type="EMBL" id="CP097331">
    <property type="protein sequence ID" value="URF06200.1"/>
    <property type="molecule type" value="Genomic_DNA"/>
</dbReference>
<dbReference type="RefSeq" id="WP_250025411.1">
    <property type="nucleotide sequence ID" value="NZ_CP097331.1"/>
</dbReference>
<comment type="similarity">
    <text evidence="7">Belongs to the binding-protein-dependent transport system permease family.</text>
</comment>
<evidence type="ECO:0000256" key="2">
    <source>
        <dbReference type="ARBA" id="ARBA00022448"/>
    </source>
</evidence>
<gene>
    <name evidence="9" type="ORF">M5D45_24040</name>
</gene>
<feature type="transmembrane region" description="Helical" evidence="7">
    <location>
        <begin position="312"/>
        <end position="333"/>
    </location>
</feature>
<dbReference type="SUPFAM" id="SSF161098">
    <property type="entry name" value="MetI-like"/>
    <property type="match status" value="1"/>
</dbReference>
<evidence type="ECO:0000256" key="7">
    <source>
        <dbReference type="RuleBase" id="RU363032"/>
    </source>
</evidence>
<dbReference type="PANTHER" id="PTHR43163">
    <property type="entry name" value="DIPEPTIDE TRANSPORT SYSTEM PERMEASE PROTEIN DPPB-RELATED"/>
    <property type="match status" value="1"/>
</dbReference>
<keyword evidence="3" id="KW-1003">Cell membrane</keyword>
<dbReference type="CDD" id="cd06261">
    <property type="entry name" value="TM_PBP2"/>
    <property type="match status" value="1"/>
</dbReference>
<feature type="transmembrane region" description="Helical" evidence="7">
    <location>
        <begin position="207"/>
        <end position="226"/>
    </location>
</feature>
<name>A0AAE9I4F4_9BURK</name>
<keyword evidence="6 7" id="KW-0472">Membrane</keyword>
<dbReference type="InterPro" id="IPR000515">
    <property type="entry name" value="MetI-like"/>
</dbReference>
<dbReference type="InterPro" id="IPR035906">
    <property type="entry name" value="MetI-like_sf"/>
</dbReference>
<evidence type="ECO:0000313" key="10">
    <source>
        <dbReference type="Proteomes" id="UP001056132"/>
    </source>
</evidence>
<proteinExistence type="inferred from homology"/>
<dbReference type="PANTHER" id="PTHR43163:SF6">
    <property type="entry name" value="DIPEPTIDE TRANSPORT SYSTEM PERMEASE PROTEIN DPPB-RELATED"/>
    <property type="match status" value="1"/>
</dbReference>
<accession>A0AAE9I4F4</accession>
<reference evidence="9" key="2">
    <citation type="submission" date="2022-05" db="EMBL/GenBank/DDBJ databases">
        <authorList>
            <person name="Kunte H.-J."/>
        </authorList>
    </citation>
    <scope>NUCLEOTIDE SEQUENCE</scope>
    <source>
        <strain evidence="9">G5</strain>
    </source>
</reference>
<keyword evidence="4 7" id="KW-0812">Transmembrane</keyword>
<evidence type="ECO:0000256" key="1">
    <source>
        <dbReference type="ARBA" id="ARBA00004651"/>
    </source>
</evidence>
<organism evidence="9 10">
    <name type="scientific">Cupriavidus campinensis</name>
    <dbReference type="NCBI Taxonomy" id="151783"/>
    <lineage>
        <taxon>Bacteria</taxon>
        <taxon>Pseudomonadati</taxon>
        <taxon>Pseudomonadota</taxon>
        <taxon>Betaproteobacteria</taxon>
        <taxon>Burkholderiales</taxon>
        <taxon>Burkholderiaceae</taxon>
        <taxon>Cupriavidus</taxon>
    </lineage>
</organism>
<dbReference type="Gene3D" id="1.10.3720.10">
    <property type="entry name" value="MetI-like"/>
    <property type="match status" value="1"/>
</dbReference>
<evidence type="ECO:0000256" key="6">
    <source>
        <dbReference type="ARBA" id="ARBA00023136"/>
    </source>
</evidence>
<keyword evidence="5 7" id="KW-1133">Transmembrane helix</keyword>
<protein>
    <submittedName>
        <fullName evidence="9">ABC transporter permease</fullName>
    </submittedName>
</protein>
<feature type="transmembrane region" description="Helical" evidence="7">
    <location>
        <begin position="265"/>
        <end position="292"/>
    </location>
</feature>
<feature type="transmembrane region" description="Helical" evidence="7">
    <location>
        <begin position="38"/>
        <end position="56"/>
    </location>
</feature>
<dbReference type="GO" id="GO:0005886">
    <property type="term" value="C:plasma membrane"/>
    <property type="evidence" value="ECO:0007669"/>
    <property type="project" value="UniProtKB-SubCell"/>
</dbReference>
<evidence type="ECO:0000256" key="4">
    <source>
        <dbReference type="ARBA" id="ARBA00022692"/>
    </source>
</evidence>
<sequence>MENLTRAALPGAAPVAEPTATFRRDTARQLARIVLQRGVQALVVAALVGTVSFLMMRLLPGDMAFRIAAGRYGYDMVTAQAAEAVRMELGLGLPWFESLVAWWGHLLRMDLGVSAVTGAPVAAEIAHQLGHTLSLALAALAVSCAIAVPLGFAAGLRPAGRLDRLTLWLSVLLRALPPFVLGIVLVAVLAVQLGLIPAGGDAAHGSLIAPALTLGLGLAATAMRVARDAMATVTASPYFLFARTKGLSDRAALLRHGVRNAAVPLVAYLGVQLVFLVEGVVVIETLFAWPGIGHALVHAIFGRDVPMIQGTALVMGLLFVALNTLVDLACAGIDPRVRIRRGR</sequence>
<dbReference type="Proteomes" id="UP001056132">
    <property type="component" value="Chromosome 2"/>
</dbReference>
<feature type="transmembrane region" description="Helical" evidence="7">
    <location>
        <begin position="168"/>
        <end position="195"/>
    </location>
</feature>
<feature type="domain" description="ABC transmembrane type-1" evidence="8">
    <location>
        <begin position="129"/>
        <end position="326"/>
    </location>
</feature>
<evidence type="ECO:0000313" key="9">
    <source>
        <dbReference type="EMBL" id="URF06200.1"/>
    </source>
</evidence>
<evidence type="ECO:0000259" key="8">
    <source>
        <dbReference type="PROSITE" id="PS50928"/>
    </source>
</evidence>
<evidence type="ECO:0000256" key="5">
    <source>
        <dbReference type="ARBA" id="ARBA00022989"/>
    </source>
</evidence>
<comment type="subcellular location">
    <subcellularLocation>
        <location evidence="1 7">Cell membrane</location>
        <topology evidence="1 7">Multi-pass membrane protein</topology>
    </subcellularLocation>
</comment>
<dbReference type="PROSITE" id="PS50928">
    <property type="entry name" value="ABC_TM1"/>
    <property type="match status" value="1"/>
</dbReference>
<dbReference type="Pfam" id="PF00528">
    <property type="entry name" value="BPD_transp_1"/>
    <property type="match status" value="1"/>
</dbReference>
<keyword evidence="2 7" id="KW-0813">Transport</keyword>
<reference evidence="9" key="1">
    <citation type="journal article" date="2022" name="Microbiol. Resour. Announc.">
        <title>Genome Sequence of Cupriavidus campinensis Strain G5, a Member of a Bacterial Consortium Capable of Polyethylene Degradation.</title>
        <authorList>
            <person name="Schneider B."/>
            <person name="Pfeiffer F."/>
            <person name="Dyall-Smith M."/>
            <person name="Kunte H.J."/>
        </authorList>
    </citation>
    <scope>NUCLEOTIDE SEQUENCE</scope>
    <source>
        <strain evidence="9">G5</strain>
    </source>
</reference>
<dbReference type="AlphaFoldDB" id="A0AAE9I4F4"/>
<evidence type="ECO:0000256" key="3">
    <source>
        <dbReference type="ARBA" id="ARBA00022475"/>
    </source>
</evidence>
<dbReference type="KEGG" id="ccam:M5D45_24040"/>